<dbReference type="InterPro" id="IPR014020">
    <property type="entry name" value="Tensin_C2-dom"/>
</dbReference>
<dbReference type="InterPro" id="IPR051484">
    <property type="entry name" value="Tensin_PTEN_phosphatase"/>
</dbReference>
<dbReference type="InterPro" id="IPR036860">
    <property type="entry name" value="SH2_dom_sf"/>
</dbReference>
<evidence type="ECO:0000256" key="3">
    <source>
        <dbReference type="ARBA" id="ARBA00007881"/>
    </source>
</evidence>
<dbReference type="InterPro" id="IPR013625">
    <property type="entry name" value="PTB"/>
</dbReference>
<feature type="compositionally biased region" description="Polar residues" evidence="13">
    <location>
        <begin position="710"/>
        <end position="740"/>
    </location>
</feature>
<feature type="compositionally biased region" description="Polar residues" evidence="13">
    <location>
        <begin position="1115"/>
        <end position="1135"/>
    </location>
</feature>
<dbReference type="SUPFAM" id="SSF50729">
    <property type="entry name" value="PH domain-like"/>
    <property type="match status" value="1"/>
</dbReference>
<dbReference type="FunFam" id="2.60.40.1110:FF:000002">
    <property type="entry name" value="tensin-1 isoform X2"/>
    <property type="match status" value="1"/>
</dbReference>
<dbReference type="GeneID" id="102379220"/>
<feature type="compositionally biased region" description="Polar residues" evidence="13">
    <location>
        <begin position="520"/>
        <end position="557"/>
    </location>
</feature>
<dbReference type="CDD" id="cd09927">
    <property type="entry name" value="SH2_Tensin_like"/>
    <property type="match status" value="1"/>
</dbReference>
<feature type="compositionally biased region" description="Low complexity" evidence="13">
    <location>
        <begin position="1279"/>
        <end position="1296"/>
    </location>
</feature>
<feature type="compositionally biased region" description="Basic and acidic residues" evidence="13">
    <location>
        <begin position="1268"/>
        <end position="1278"/>
    </location>
</feature>
<feature type="region of interest" description="Disordered" evidence="13">
    <location>
        <begin position="1243"/>
        <end position="1296"/>
    </location>
</feature>
<evidence type="ECO:0000259" key="16">
    <source>
        <dbReference type="PROSITE" id="PS50081"/>
    </source>
</evidence>
<feature type="compositionally biased region" description="Polar residues" evidence="13">
    <location>
        <begin position="1243"/>
        <end position="1257"/>
    </location>
</feature>
<dbReference type="Gene3D" id="2.30.29.30">
    <property type="entry name" value="Pleckstrin-homology domain (PH domain)/Phosphotyrosine-binding domain (PTB)"/>
    <property type="match status" value="1"/>
</dbReference>
<dbReference type="InterPro" id="IPR000387">
    <property type="entry name" value="Tyr_Pase_dom"/>
</dbReference>
<sequence length="1613" mass="177102">MAFRGSLACLRDEICTVPLDDHHLIQDKAEIMIQVDKSSSGGLAGGRAEPEEVVLSSHTFRNKIFKKPKTCNICKQVIDSQGISCRVCKYSCHKECEVKVVTPCFLPINYELTSSSCSKSSSFCCDKVSQSADFDHVMEEGYELDLTYITERIIAVSFPATCSEETYLHNLQDVTRMLKSKHGDNYLVLNLSEKRYDLAKLNPKNWPFLVIHFHFNVSLFQQKIIMDVGWPDLHAPPLDKLCTICKAMESWLNSDPQHVVVIHCRGGKGRIGVVISSYMHFTNVSASADQALDRFAMKKFFDDKVSVLMQPSQKRYVQFLSGLLSGSVKMNTTPLFLHFVIIHGIPSFDAGGVCRPFLKLYQAMQPIYTSGIYSLGPENQSRVCIAIEPAQLLKGDIMLKCYHKKYRSATRDVIFRLQFHTGAVQSYGLVFGKEDLDNANKDDRFPNYGKIELVFSGTPEKIQGCEHLQNDHGVIVDYNTSDPLIRWNSYENMSPDGEVLHTQGPIDGSLYAKVRKKSSSDTSVPSGVQGIPTISSPDHSDHTLSVSSDSGHSTASIRTDKTEERLASGTKRVLSPQEKAELDQLLSGFGLGSLVIPLKDMTDAQSKYSGTHHIVPAQIHVNGVSKLKDRETDILDDEMPNHDLHSVDSIGTLSSSEGQHSAHLGNFNCHKSSQNSLLSDGFGSNTGEDHPSALAPDLGIGVDPLYERSFGSSEPKQSQQLQRNPPVTGQPQVYGRSSYSTQTWVRQQQMVTAHQYNYTPESEMRLGISSSVEGSGSVQSPHRVPDTPARGSSSRDAVQRGLGTVPGPSGMTEHPGNETFKSRLVVEKDTNGLELGLNAECLPSSPTLDIDQSIEQLNRLILELDPSFEPIPTRINSISRDTSQVNGFTSPTMDGGMLGMSPGVHEKIELPNRNFSCHVPGSQEDDTSGGRIRKLSLGQYDNDVPGQLPVTKCGWMKSTGIDPALNPGSLIAVGETKEKCVAHYQEGLDEVDCEIFSPTKNGNEPVPPTPAFPLSPETPYVKTPPYYHQVTLSGQQITSLPELYRSSHESRSYKEGLNHTVVTSDSTMGTNPALLRTDIQMAPSCQRPFASTCTMSNNSPIPQEQSPPATEHPWLSSQRPTHSPQLSVTGNNRPTGSYLLPSEFSSSVQEDSLFSLFPSPGLQVISLSSQENSSSEQQQEPSAKTSARTYLNYGGASVGSSPSLEEKQATFMVNSNSSPKTMSSPLASEEDNGFLEHNFLTMTTGHNSQNSTTQQKHGMNLHPQPPLPEKKRSSEGERSFGSISPSSSGFSSPHSGSTISIPFPNVLPDFSKVLSTSPVPDSTTDKHVTVKFVQDTSKFWYKPDISREQAIAVLKDKEPGSFIVRDSHSFRGAYGLAMKVATPPPSVLQLNKKVGDLSNELVRHFLIECTHKGVRLKGCPNEPYFGSLTALVYQHSITPLALPCTLLIPDRDPLEEITETSPQTAANSAAELLKQGAACNVWYLNSVEMESLTGYQAVQKALSMMLIQDPPPISTVVHFKVSAQGITLTDNQRKLFFRRHYPVTTVIFCALDPQDRKWMKDGLSAKVFGFVAKKQGSPTDNVCHLFAEHDPEQPASAIVNFVSKVMIGSQKKI</sequence>
<dbReference type="InterPro" id="IPR006020">
    <property type="entry name" value="PTB/PI_dom"/>
</dbReference>
<reference evidence="20" key="1">
    <citation type="submission" date="2025-08" db="UniProtKB">
        <authorList>
            <consortium name="RefSeq"/>
        </authorList>
    </citation>
    <scope>IDENTIFICATION</scope>
</reference>
<dbReference type="SMART" id="SM00462">
    <property type="entry name" value="PTB"/>
    <property type="match status" value="1"/>
</dbReference>
<keyword evidence="4" id="KW-0597">Phosphoprotein</keyword>
<dbReference type="Gene3D" id="3.90.190.10">
    <property type="entry name" value="Protein tyrosine phosphatase superfamily"/>
    <property type="match status" value="1"/>
</dbReference>
<dbReference type="CDD" id="cd20889">
    <property type="entry name" value="C1_TNS3_v"/>
    <property type="match status" value="1"/>
</dbReference>
<evidence type="ECO:0000256" key="10">
    <source>
        <dbReference type="ARBA" id="ARBA00022999"/>
    </source>
</evidence>
<keyword evidence="19" id="KW-1185">Reference proteome</keyword>
<evidence type="ECO:0000256" key="12">
    <source>
        <dbReference type="PROSITE-ProRule" id="PRU00191"/>
    </source>
</evidence>
<keyword evidence="5" id="KW-0479">Metal-binding</keyword>
<evidence type="ECO:0000256" key="8">
    <source>
        <dbReference type="ARBA" id="ARBA00022912"/>
    </source>
</evidence>
<dbReference type="InterPro" id="IPR000980">
    <property type="entry name" value="SH2"/>
</dbReference>
<dbReference type="SUPFAM" id="SSF57889">
    <property type="entry name" value="Cysteine-rich domain"/>
    <property type="match status" value="1"/>
</dbReference>
<dbReference type="PROSITE" id="PS51182">
    <property type="entry name" value="C2_TENSIN"/>
    <property type="match status" value="1"/>
</dbReference>
<protein>
    <submittedName>
        <fullName evidence="20">LOW QUALITY PROTEIN: tensin-3</fullName>
    </submittedName>
</protein>
<evidence type="ECO:0000256" key="11">
    <source>
        <dbReference type="ARBA" id="ARBA00023273"/>
    </source>
</evidence>
<dbReference type="RefSeq" id="XP_025068781.1">
    <property type="nucleotide sequence ID" value="XM_025212996.1"/>
</dbReference>
<dbReference type="InterPro" id="IPR011993">
    <property type="entry name" value="PH-like_dom_sf"/>
</dbReference>
<dbReference type="CDD" id="cd01213">
    <property type="entry name" value="PTB_tensin"/>
    <property type="match status" value="1"/>
</dbReference>
<dbReference type="Pfam" id="PF08416">
    <property type="entry name" value="PTB"/>
    <property type="match status" value="1"/>
</dbReference>
<keyword evidence="6" id="KW-0378">Hydrolase</keyword>
<dbReference type="InterPro" id="IPR046349">
    <property type="entry name" value="C1-like_sf"/>
</dbReference>
<dbReference type="Pfam" id="PF10409">
    <property type="entry name" value="PTEN_C2"/>
    <property type="match status" value="1"/>
</dbReference>
<keyword evidence="10 12" id="KW-0727">SH2 domain</keyword>
<dbReference type="GO" id="GO:0004721">
    <property type="term" value="F:phosphoprotein phosphatase activity"/>
    <property type="evidence" value="ECO:0007669"/>
    <property type="project" value="UniProtKB-KW"/>
</dbReference>
<organism evidence="19 20">
    <name type="scientific">Alligator sinensis</name>
    <name type="common">Chinese alligator</name>
    <dbReference type="NCBI Taxonomy" id="38654"/>
    <lineage>
        <taxon>Eukaryota</taxon>
        <taxon>Metazoa</taxon>
        <taxon>Chordata</taxon>
        <taxon>Craniata</taxon>
        <taxon>Vertebrata</taxon>
        <taxon>Euteleostomi</taxon>
        <taxon>Archelosauria</taxon>
        <taxon>Archosauria</taxon>
        <taxon>Crocodylia</taxon>
        <taxon>Alligatoridae</taxon>
        <taxon>Alligatorinae</taxon>
        <taxon>Alligator</taxon>
    </lineage>
</organism>
<dbReference type="PROSITE" id="PS50056">
    <property type="entry name" value="TYR_PHOSPHATASE_2"/>
    <property type="match status" value="1"/>
</dbReference>
<dbReference type="Pfam" id="PF00130">
    <property type="entry name" value="C1_1"/>
    <property type="match status" value="1"/>
</dbReference>
<dbReference type="Pfam" id="PF00017">
    <property type="entry name" value="SH2"/>
    <property type="match status" value="1"/>
</dbReference>
<feature type="domain" description="C2 tensin-type" evidence="18">
    <location>
        <begin position="332"/>
        <end position="458"/>
    </location>
</feature>
<evidence type="ECO:0000259" key="14">
    <source>
        <dbReference type="PROSITE" id="PS50001"/>
    </source>
</evidence>
<gene>
    <name evidence="20" type="primary">LOC102379220</name>
</gene>
<dbReference type="Gene3D" id="2.60.40.1110">
    <property type="match status" value="1"/>
</dbReference>
<dbReference type="GO" id="GO:0042995">
    <property type="term" value="C:cell projection"/>
    <property type="evidence" value="ECO:0007669"/>
    <property type="project" value="UniProtKB-SubCell"/>
</dbReference>
<feature type="domain" description="Phorbol-ester/DAG-type" evidence="16">
    <location>
        <begin position="57"/>
        <end position="104"/>
    </location>
</feature>
<feature type="domain" description="Tyrosine specific protein phosphatases" evidence="15">
    <location>
        <begin position="239"/>
        <end position="316"/>
    </location>
</feature>
<comment type="similarity">
    <text evidence="3">Belongs to the PTEN phosphatase protein family.</text>
</comment>
<feature type="region of interest" description="Disordered" evidence="13">
    <location>
        <begin position="1090"/>
        <end position="1138"/>
    </location>
</feature>
<dbReference type="InterPro" id="IPR002219">
    <property type="entry name" value="PKC_DAG/PE"/>
</dbReference>
<dbReference type="GO" id="GO:0046872">
    <property type="term" value="F:metal ion binding"/>
    <property type="evidence" value="ECO:0007669"/>
    <property type="project" value="UniProtKB-KW"/>
</dbReference>
<dbReference type="PROSITE" id="PS50081">
    <property type="entry name" value="ZF_DAG_PE_2"/>
    <property type="match status" value="1"/>
</dbReference>
<dbReference type="Gene3D" id="3.30.505.10">
    <property type="entry name" value="SH2 domain"/>
    <property type="match status" value="1"/>
</dbReference>
<evidence type="ECO:0000256" key="7">
    <source>
        <dbReference type="ARBA" id="ARBA00022833"/>
    </source>
</evidence>
<dbReference type="SUPFAM" id="SSF52799">
    <property type="entry name" value="(Phosphotyrosine protein) phosphatases II"/>
    <property type="match status" value="1"/>
</dbReference>
<keyword evidence="7" id="KW-0862">Zinc</keyword>
<proteinExistence type="inferred from homology"/>
<evidence type="ECO:0000256" key="4">
    <source>
        <dbReference type="ARBA" id="ARBA00022553"/>
    </source>
</evidence>
<dbReference type="InterPro" id="IPR035012">
    <property type="entry name" value="Tensin-like_SH2"/>
</dbReference>
<dbReference type="InParanoid" id="A0A3Q0H9P7"/>
<dbReference type="PANTHER" id="PTHR45734">
    <property type="entry name" value="TENSIN"/>
    <property type="match status" value="1"/>
</dbReference>
<dbReference type="Proteomes" id="UP000189705">
    <property type="component" value="Unplaced"/>
</dbReference>
<evidence type="ECO:0000259" key="17">
    <source>
        <dbReference type="PROSITE" id="PS51181"/>
    </source>
</evidence>
<feature type="compositionally biased region" description="Polar residues" evidence="13">
    <location>
        <begin position="649"/>
        <end position="659"/>
    </location>
</feature>
<feature type="domain" description="Phosphatase tensin-type" evidence="17">
    <location>
        <begin position="135"/>
        <end position="327"/>
    </location>
</feature>
<evidence type="ECO:0000313" key="19">
    <source>
        <dbReference type="Proteomes" id="UP000189705"/>
    </source>
</evidence>
<name>A0A3Q0H9P7_ALLSI</name>
<evidence type="ECO:0000256" key="9">
    <source>
        <dbReference type="ARBA" id="ARBA00022949"/>
    </source>
</evidence>
<dbReference type="Gene3D" id="3.30.60.20">
    <property type="match status" value="1"/>
</dbReference>
<dbReference type="InterPro" id="IPR029023">
    <property type="entry name" value="Tensin_phosphatase"/>
</dbReference>
<dbReference type="SUPFAM" id="SSF49562">
    <property type="entry name" value="C2 domain (Calcium/lipid-binding domain, CaLB)"/>
    <property type="match status" value="1"/>
</dbReference>
<dbReference type="SMART" id="SM00252">
    <property type="entry name" value="SH2"/>
    <property type="match status" value="1"/>
</dbReference>
<evidence type="ECO:0000256" key="13">
    <source>
        <dbReference type="SAM" id="MobiDB-lite"/>
    </source>
</evidence>
<dbReference type="InterPro" id="IPR035892">
    <property type="entry name" value="C2_domain_sf"/>
</dbReference>
<dbReference type="PROSITE" id="PS00479">
    <property type="entry name" value="ZF_DAG_PE_1"/>
    <property type="match status" value="1"/>
</dbReference>
<evidence type="ECO:0000256" key="5">
    <source>
        <dbReference type="ARBA" id="ARBA00022723"/>
    </source>
</evidence>
<feature type="compositionally biased region" description="Polar residues" evidence="13">
    <location>
        <begin position="1090"/>
        <end position="1108"/>
    </location>
</feature>
<accession>A0A3Q0H9P7</accession>
<dbReference type="FunFam" id="3.30.505.10:FF:000002">
    <property type="entry name" value="Tensin 1"/>
    <property type="match status" value="1"/>
</dbReference>
<dbReference type="SMART" id="SM00109">
    <property type="entry name" value="C1"/>
    <property type="match status" value="1"/>
</dbReference>
<keyword evidence="9" id="KW-0965">Cell junction</keyword>
<evidence type="ECO:0000313" key="20">
    <source>
        <dbReference type="RefSeq" id="XP_025068781.1"/>
    </source>
</evidence>
<keyword evidence="8" id="KW-0904">Protein phosphatase</keyword>
<dbReference type="InterPro" id="IPR029021">
    <property type="entry name" value="Prot-tyrosine_phosphatase-like"/>
</dbReference>
<evidence type="ECO:0000259" key="18">
    <source>
        <dbReference type="PROSITE" id="PS51182"/>
    </source>
</evidence>
<dbReference type="InterPro" id="IPR003595">
    <property type="entry name" value="Tyr_Pase_cat"/>
</dbReference>
<dbReference type="CDD" id="cd14561">
    <property type="entry name" value="PTP_tensin-3"/>
    <property type="match status" value="1"/>
</dbReference>
<dbReference type="SMART" id="SM00404">
    <property type="entry name" value="PTPc_motif"/>
    <property type="match status" value="1"/>
</dbReference>
<dbReference type="STRING" id="38654.A0A3Q0H9P7"/>
<dbReference type="PROSITE" id="PS50001">
    <property type="entry name" value="SH2"/>
    <property type="match status" value="1"/>
</dbReference>
<feature type="compositionally biased region" description="Low complexity" evidence="13">
    <location>
        <begin position="770"/>
        <end position="780"/>
    </location>
</feature>
<dbReference type="FunFam" id="2.30.29.30:FF:000039">
    <property type="entry name" value="Tensin 1"/>
    <property type="match status" value="1"/>
</dbReference>
<dbReference type="SUPFAM" id="SSF55550">
    <property type="entry name" value="SH2 domain"/>
    <property type="match status" value="1"/>
</dbReference>
<feature type="region of interest" description="Disordered" evidence="13">
    <location>
        <begin position="770"/>
        <end position="820"/>
    </location>
</feature>
<dbReference type="GO" id="GO:0005925">
    <property type="term" value="C:focal adhesion"/>
    <property type="evidence" value="ECO:0007669"/>
    <property type="project" value="UniProtKB-SubCell"/>
</dbReference>
<feature type="domain" description="SH2" evidence="14">
    <location>
        <begin position="1340"/>
        <end position="1450"/>
    </location>
</feature>
<evidence type="ECO:0000256" key="6">
    <source>
        <dbReference type="ARBA" id="ARBA00022801"/>
    </source>
</evidence>
<feature type="compositionally biased region" description="Basic and acidic residues" evidence="13">
    <location>
        <begin position="637"/>
        <end position="646"/>
    </location>
</feature>
<dbReference type="FunFam" id="3.90.190.10:FF:000010">
    <property type="entry name" value="tensin-1 isoform X2"/>
    <property type="match status" value="1"/>
</dbReference>
<dbReference type="InterPro" id="IPR033929">
    <property type="entry name" value="Tensin_PTB"/>
</dbReference>
<evidence type="ECO:0000259" key="15">
    <source>
        <dbReference type="PROSITE" id="PS50056"/>
    </source>
</evidence>
<dbReference type="PROSITE" id="PS51181">
    <property type="entry name" value="PPASE_TENSIN"/>
    <property type="match status" value="1"/>
</dbReference>
<dbReference type="PANTHER" id="PTHR45734:SF5">
    <property type="entry name" value="TENSIN-3"/>
    <property type="match status" value="1"/>
</dbReference>
<dbReference type="Pfam" id="PF22785">
    <property type="entry name" value="Tc-R-P"/>
    <property type="match status" value="1"/>
</dbReference>
<feature type="region of interest" description="Disordered" evidence="13">
    <location>
        <begin position="679"/>
        <end position="740"/>
    </location>
</feature>
<keyword evidence="11" id="KW-0966">Cell projection</keyword>
<dbReference type="SMART" id="SM01326">
    <property type="entry name" value="PTEN_C2"/>
    <property type="match status" value="1"/>
</dbReference>
<evidence type="ECO:0000256" key="2">
    <source>
        <dbReference type="ARBA" id="ARBA00004316"/>
    </source>
</evidence>
<feature type="region of interest" description="Disordered" evidence="13">
    <location>
        <begin position="517"/>
        <end position="575"/>
    </location>
</feature>
<feature type="region of interest" description="Disordered" evidence="13">
    <location>
        <begin position="637"/>
        <end position="667"/>
    </location>
</feature>
<comment type="subcellular location">
    <subcellularLocation>
        <location evidence="1">Cell junction</location>
        <location evidence="1">Focal adhesion</location>
    </subcellularLocation>
    <subcellularLocation>
        <location evidence="2">Cell projection</location>
    </subcellularLocation>
</comment>
<evidence type="ECO:0000256" key="1">
    <source>
        <dbReference type="ARBA" id="ARBA00004246"/>
    </source>
</evidence>
<dbReference type="KEGG" id="asn:102379220"/>